<dbReference type="Gene3D" id="3.10.180.10">
    <property type="entry name" value="2,3-Dihydroxybiphenyl 1,2-Dioxygenase, domain 1"/>
    <property type="match status" value="1"/>
</dbReference>
<dbReference type="EMBL" id="CP162599">
    <property type="protein sequence ID" value="XDK33459.1"/>
    <property type="molecule type" value="Genomic_DNA"/>
</dbReference>
<sequence length="162" mass="18681">MSKEKQKDHIVWQGIHHIALVTNNLDETVHFYQHVLGMQVGNIYPAFKQRGRHCFIKPGNVETWGIHFFEYPKAQIYRSDKALKRLSENPTAADLYSILPGALQHIAFGVQNEEEAFLLREKLKSEDIIMTDIYDQGSIRNFIFIDNNGIQLEVAWPKATAN</sequence>
<dbReference type="AlphaFoldDB" id="A0AB39HMP4"/>
<organism evidence="2">
    <name type="scientific">Ornithinibacillus sp. 4-3</name>
    <dbReference type="NCBI Taxonomy" id="3231488"/>
    <lineage>
        <taxon>Bacteria</taxon>
        <taxon>Bacillati</taxon>
        <taxon>Bacillota</taxon>
        <taxon>Bacilli</taxon>
        <taxon>Bacillales</taxon>
        <taxon>Bacillaceae</taxon>
        <taxon>Ornithinibacillus</taxon>
    </lineage>
</organism>
<dbReference type="InterPro" id="IPR037523">
    <property type="entry name" value="VOC_core"/>
</dbReference>
<evidence type="ECO:0000259" key="1">
    <source>
        <dbReference type="PROSITE" id="PS51819"/>
    </source>
</evidence>
<dbReference type="SUPFAM" id="SSF54593">
    <property type="entry name" value="Glyoxalase/Bleomycin resistance protein/Dihydroxybiphenyl dioxygenase"/>
    <property type="match status" value="1"/>
</dbReference>
<dbReference type="PANTHER" id="PTHR36113">
    <property type="entry name" value="LYASE, PUTATIVE-RELATED-RELATED"/>
    <property type="match status" value="1"/>
</dbReference>
<gene>
    <name evidence="2" type="ORF">AB4Y30_03625</name>
</gene>
<feature type="domain" description="VOC" evidence="1">
    <location>
        <begin position="14"/>
        <end position="157"/>
    </location>
</feature>
<dbReference type="Pfam" id="PF00903">
    <property type="entry name" value="Glyoxalase"/>
    <property type="match status" value="1"/>
</dbReference>
<reference evidence="2" key="1">
    <citation type="submission" date="2024-07" db="EMBL/GenBank/DDBJ databases">
        <title>Halotolerant mesophilic bacterium Ornithinibacillus sp. 4-3, sp. nov., isolated from soil.</title>
        <authorList>
            <person name="Sidarenka A.V."/>
            <person name="Guliayeva D.E."/>
            <person name="Leanovich S.I."/>
            <person name="Hileuskaya K.S."/>
            <person name="Akhremchuk A.E."/>
            <person name="Sikolenko M.A."/>
            <person name="Valentovich L.N."/>
        </authorList>
    </citation>
    <scope>NUCLEOTIDE SEQUENCE</scope>
    <source>
        <strain evidence="2">4-3</strain>
    </source>
</reference>
<accession>A0AB39HMP4</accession>
<dbReference type="InterPro" id="IPR051332">
    <property type="entry name" value="Fosfomycin_Res_Enzymes"/>
</dbReference>
<name>A0AB39HMP4_9BACI</name>
<dbReference type="PROSITE" id="PS51819">
    <property type="entry name" value="VOC"/>
    <property type="match status" value="1"/>
</dbReference>
<dbReference type="InterPro" id="IPR004360">
    <property type="entry name" value="Glyas_Fos-R_dOase_dom"/>
</dbReference>
<dbReference type="CDD" id="cd06587">
    <property type="entry name" value="VOC"/>
    <property type="match status" value="1"/>
</dbReference>
<dbReference type="InterPro" id="IPR029068">
    <property type="entry name" value="Glyas_Bleomycin-R_OHBP_Dase"/>
</dbReference>
<protein>
    <submittedName>
        <fullName evidence="2">VOC family protein</fullName>
    </submittedName>
</protein>
<dbReference type="PANTHER" id="PTHR36113:SF1">
    <property type="entry name" value="GLYOXALASE_BLEOMYCIN RESISTANCE PROTEIN_DIOXYGENASE"/>
    <property type="match status" value="1"/>
</dbReference>
<dbReference type="RefSeq" id="WP_368654138.1">
    <property type="nucleotide sequence ID" value="NZ_CP162599.1"/>
</dbReference>
<evidence type="ECO:0000313" key="2">
    <source>
        <dbReference type="EMBL" id="XDK33459.1"/>
    </source>
</evidence>
<proteinExistence type="predicted"/>